<dbReference type="GO" id="GO:0016740">
    <property type="term" value="F:transferase activity"/>
    <property type="evidence" value="ECO:0007669"/>
    <property type="project" value="UniProtKB-KW"/>
</dbReference>
<dbReference type="EMBL" id="CP060828">
    <property type="protein sequence ID" value="QNP71105.1"/>
    <property type="molecule type" value="Genomic_DNA"/>
</dbReference>
<dbReference type="AlphaFoldDB" id="A0A7H0IE89"/>
<dbReference type="SUPFAM" id="SSF55729">
    <property type="entry name" value="Acyl-CoA N-acyltransferases (Nat)"/>
    <property type="match status" value="1"/>
</dbReference>
<dbReference type="RefSeq" id="WP_187748080.1">
    <property type="nucleotide sequence ID" value="NZ_CP060828.1"/>
</dbReference>
<proteinExistence type="predicted"/>
<feature type="region of interest" description="Disordered" evidence="1">
    <location>
        <begin position="1"/>
        <end position="30"/>
    </location>
</feature>
<dbReference type="InterPro" id="IPR038740">
    <property type="entry name" value="BioF2-like_GNAT_dom"/>
</dbReference>
<evidence type="ECO:0000313" key="3">
    <source>
        <dbReference type="EMBL" id="QNP71105.1"/>
    </source>
</evidence>
<dbReference type="Gene3D" id="3.40.630.30">
    <property type="match status" value="1"/>
</dbReference>
<name>A0A7H0IE89_9ACTN</name>
<protein>
    <submittedName>
        <fullName evidence="3">GNAT family N-acetyltransferase</fullName>
    </submittedName>
</protein>
<dbReference type="KEGG" id="sroi:IAG44_17780"/>
<feature type="domain" description="BioF2-like acetyltransferase" evidence="2">
    <location>
        <begin position="175"/>
        <end position="328"/>
    </location>
</feature>
<keyword evidence="4" id="KW-1185">Reference proteome</keyword>
<dbReference type="Pfam" id="PF13480">
    <property type="entry name" value="Acetyltransf_6"/>
    <property type="match status" value="1"/>
</dbReference>
<accession>A0A7H0IE89</accession>
<feature type="compositionally biased region" description="Pro residues" evidence="1">
    <location>
        <begin position="1"/>
        <end position="12"/>
    </location>
</feature>
<evidence type="ECO:0000259" key="2">
    <source>
        <dbReference type="Pfam" id="PF13480"/>
    </source>
</evidence>
<organism evidence="3 4">
    <name type="scientific">Streptomyces roseirectus</name>
    <dbReference type="NCBI Taxonomy" id="2768066"/>
    <lineage>
        <taxon>Bacteria</taxon>
        <taxon>Bacillati</taxon>
        <taxon>Actinomycetota</taxon>
        <taxon>Actinomycetes</taxon>
        <taxon>Kitasatosporales</taxon>
        <taxon>Streptomycetaceae</taxon>
        <taxon>Streptomyces</taxon>
    </lineage>
</organism>
<evidence type="ECO:0000313" key="4">
    <source>
        <dbReference type="Proteomes" id="UP000516052"/>
    </source>
</evidence>
<dbReference type="Proteomes" id="UP000516052">
    <property type="component" value="Chromosome"/>
</dbReference>
<reference evidence="3 4" key="1">
    <citation type="submission" date="2020-08" db="EMBL/GenBank/DDBJ databases">
        <title>A novel species.</title>
        <authorList>
            <person name="Gao J."/>
        </authorList>
    </citation>
    <scope>NUCLEOTIDE SEQUENCE [LARGE SCALE GENOMIC DNA]</scope>
    <source>
        <strain evidence="3 4">CRXT-G-22</strain>
    </source>
</reference>
<evidence type="ECO:0000256" key="1">
    <source>
        <dbReference type="SAM" id="MobiDB-lite"/>
    </source>
</evidence>
<gene>
    <name evidence="3" type="ORF">IAG44_17780</name>
</gene>
<sequence>MTPTAPHPPARPDTPREGDPPLPGVRMDTHIPTPLWDELTAEAGDSVLPSQTSGWRDAVCANGWQDASRVYTWPDGTRLLVPLVCSAETGTYASWPEGWGVGGVVGRPGALTPERARTVVEDLAALPAREVYLRPDTASTALWEPLMPKGTTRNPRMTQVLDLTGGFEKVWRDSFTKRARGAVRRAERSGLDVERDGTGRLVPEFQRLFELSATRWARQADTTPNGTPGNTLDGTPDDVLRRVREKNPPTKFAAVARHLGNACQIWLASRENTPIAALMALHHGPQTVYWAAAMDKEAAGQSQAPTYLVHLMIEDACARGARTLHMGDTYPGTSVTRFKAAFGPAEHHTAGFRIPGSGATREEGTT</sequence>
<dbReference type="InterPro" id="IPR016181">
    <property type="entry name" value="Acyl_CoA_acyltransferase"/>
</dbReference>
<keyword evidence="3" id="KW-0808">Transferase</keyword>